<dbReference type="Proteomes" id="UP000308707">
    <property type="component" value="Unassembled WGS sequence"/>
</dbReference>
<feature type="transmembrane region" description="Helical" evidence="1">
    <location>
        <begin position="40"/>
        <end position="58"/>
    </location>
</feature>
<evidence type="ECO:0000259" key="2">
    <source>
        <dbReference type="Pfam" id="PF10882"/>
    </source>
</evidence>
<proteinExistence type="predicted"/>
<protein>
    <recommendedName>
        <fullName evidence="2">Bacterial Pleckstrin homology domain-containing protein</fullName>
    </recommendedName>
</protein>
<name>A0A4V5ZQN7_9GAMM</name>
<feature type="domain" description="Bacterial Pleckstrin homology" evidence="2">
    <location>
        <begin position="62"/>
        <end position="166"/>
    </location>
</feature>
<dbReference type="OrthoDB" id="5767765at2"/>
<dbReference type="InterPro" id="IPR027783">
    <property type="entry name" value="Bacterial_PH-related"/>
</dbReference>
<keyword evidence="1" id="KW-1133">Transmembrane helix</keyword>
<dbReference type="RefSeq" id="WP_137265949.1">
    <property type="nucleotide sequence ID" value="NZ_SZUA01000001.1"/>
</dbReference>
<evidence type="ECO:0000313" key="4">
    <source>
        <dbReference type="Proteomes" id="UP000308707"/>
    </source>
</evidence>
<accession>A0A4V5ZQN7</accession>
<organism evidence="3 4">
    <name type="scientific">Luteimonas gilva</name>
    <dbReference type="NCBI Taxonomy" id="2572684"/>
    <lineage>
        <taxon>Bacteria</taxon>
        <taxon>Pseudomonadati</taxon>
        <taxon>Pseudomonadota</taxon>
        <taxon>Gammaproteobacteria</taxon>
        <taxon>Lysobacterales</taxon>
        <taxon>Lysobacteraceae</taxon>
        <taxon>Luteimonas</taxon>
    </lineage>
</organism>
<keyword evidence="4" id="KW-1185">Reference proteome</keyword>
<dbReference type="EMBL" id="SZUA01000001">
    <property type="protein sequence ID" value="TKR33743.1"/>
    <property type="molecule type" value="Genomic_DNA"/>
</dbReference>
<sequence length="174" mass="18894">MSQEFAIRPVSPYAFALPGLALVAAAAGVIVVMYRGDPKVAWVFPIMLLSAGLITSILRRRRVSLEDGVLTVAAGFNTRRVGIGEIDVDGARIVDLAEHTSLKPALKVMGSSLPGYNAGHFRLRDRSKAFLLLSSRSRVLVLPEKNGAKLLLSLERPQALLDALQRVAERRPAR</sequence>
<evidence type="ECO:0000256" key="1">
    <source>
        <dbReference type="SAM" id="Phobius"/>
    </source>
</evidence>
<dbReference type="AlphaFoldDB" id="A0A4V5ZQN7"/>
<evidence type="ECO:0000313" key="3">
    <source>
        <dbReference type="EMBL" id="TKR33743.1"/>
    </source>
</evidence>
<feature type="transmembrane region" description="Helical" evidence="1">
    <location>
        <begin position="12"/>
        <end position="34"/>
    </location>
</feature>
<dbReference type="Pfam" id="PF10882">
    <property type="entry name" value="bPH_5"/>
    <property type="match status" value="1"/>
</dbReference>
<reference evidence="3 4" key="1">
    <citation type="submission" date="2019-04" db="EMBL/GenBank/DDBJ databases">
        <title>Reference strain of H23.</title>
        <authorList>
            <person name="Luo X."/>
        </authorList>
    </citation>
    <scope>NUCLEOTIDE SEQUENCE [LARGE SCALE GENOMIC DNA]</scope>
    <source>
        <strain evidence="3 4">H23</strain>
    </source>
</reference>
<keyword evidence="1" id="KW-0472">Membrane</keyword>
<keyword evidence="1" id="KW-0812">Transmembrane</keyword>
<gene>
    <name evidence="3" type="ORF">FCE95_05540</name>
</gene>
<comment type="caution">
    <text evidence="3">The sequence shown here is derived from an EMBL/GenBank/DDBJ whole genome shotgun (WGS) entry which is preliminary data.</text>
</comment>